<keyword evidence="1" id="KW-0378">Hydrolase</keyword>
<dbReference type="PANTHER" id="PTHR42976">
    <property type="entry name" value="BIFUNCTIONAL CHITINASE/LYSOZYME-RELATED"/>
    <property type="match status" value="1"/>
</dbReference>
<reference evidence="1 2" key="1">
    <citation type="submission" date="2023-07" db="EMBL/GenBank/DDBJ databases">
        <title>Sequencing the genomes of 1000 actinobacteria strains.</title>
        <authorList>
            <person name="Klenk H.-P."/>
        </authorList>
    </citation>
    <scope>NUCLEOTIDE SEQUENCE [LARGE SCALE GENOMIC DNA]</scope>
    <source>
        <strain evidence="1 2">DSM 44711</strain>
    </source>
</reference>
<dbReference type="EC" id="3.2.1.14" evidence="1"/>
<proteinExistence type="predicted"/>
<dbReference type="SUPFAM" id="SSF51445">
    <property type="entry name" value="(Trans)glycosidases"/>
    <property type="match status" value="1"/>
</dbReference>
<dbReference type="Proteomes" id="UP001183629">
    <property type="component" value="Unassembled WGS sequence"/>
</dbReference>
<dbReference type="RefSeq" id="WP_310413879.1">
    <property type="nucleotide sequence ID" value="NZ_JAVDYC010000001.1"/>
</dbReference>
<dbReference type="AlphaFoldDB" id="A0AAE3ZS35"/>
<keyword evidence="1" id="KW-0326">Glycosidase</keyword>
<name>A0AAE3ZS35_9ACTN</name>
<keyword evidence="2" id="KW-1185">Reference proteome</keyword>
<evidence type="ECO:0000313" key="1">
    <source>
        <dbReference type="EMBL" id="MDR7322845.1"/>
    </source>
</evidence>
<organism evidence="1 2">
    <name type="scientific">Catenuloplanes niger</name>
    <dbReference type="NCBI Taxonomy" id="587534"/>
    <lineage>
        <taxon>Bacteria</taxon>
        <taxon>Bacillati</taxon>
        <taxon>Actinomycetota</taxon>
        <taxon>Actinomycetes</taxon>
        <taxon>Micromonosporales</taxon>
        <taxon>Micromonosporaceae</taxon>
        <taxon>Catenuloplanes</taxon>
    </lineage>
</organism>
<dbReference type="Gene3D" id="3.20.20.80">
    <property type="entry name" value="Glycosidases"/>
    <property type="match status" value="1"/>
</dbReference>
<dbReference type="EMBL" id="JAVDYC010000001">
    <property type="protein sequence ID" value="MDR7322845.1"/>
    <property type="molecule type" value="Genomic_DNA"/>
</dbReference>
<comment type="caution">
    <text evidence="1">The sequence shown here is derived from an EMBL/GenBank/DDBJ whole genome shotgun (WGS) entry which is preliminary data.</text>
</comment>
<accession>A0AAE3ZS35</accession>
<dbReference type="InterPro" id="IPR017853">
    <property type="entry name" value="GH"/>
</dbReference>
<dbReference type="GO" id="GO:0008843">
    <property type="term" value="F:endochitinase activity"/>
    <property type="evidence" value="ECO:0007669"/>
    <property type="project" value="UniProtKB-EC"/>
</dbReference>
<evidence type="ECO:0000313" key="2">
    <source>
        <dbReference type="Proteomes" id="UP001183629"/>
    </source>
</evidence>
<protein>
    <submittedName>
        <fullName evidence="1">Chitinase</fullName>
        <ecNumber evidence="1">3.2.1.14</ecNumber>
    </submittedName>
</protein>
<gene>
    <name evidence="1" type="ORF">J2S44_003095</name>
</gene>
<sequence>MAAITDTVPPAGSLGRGVLWKRLAVLVPVLLAAGCTAADDPRPPLRVAPYVDIASGSLDIAAAVRESGQTDFTLAFVVADRSTKACAPTWGGTLPLDAPRVQADLDAIARLGGEVTVSTGGATGTYLESVCSRAELTAAYRAALDAAGSNDLDVDVERPVTPETVTGALADLQRERGTSITLTVPVAGAARGLTDETTALLRSAAAAGVELSVNAMTMNFDPAGAGWADAMIAATDAVAADLAAIWPDRDVHRMLGVTPMIGVNDTGPVTTLTDAQTVLRYAEERGLGFVRFWSVNRDNDGCSGTVSPSCSGIAQSRFEFLRLFGEPRP</sequence>
<dbReference type="PANTHER" id="PTHR42976:SF1">
    <property type="entry name" value="GH18 DOMAIN-CONTAINING PROTEIN-RELATED"/>
    <property type="match status" value="1"/>
</dbReference>
<dbReference type="InterPro" id="IPR052750">
    <property type="entry name" value="GH18_Chitinase"/>
</dbReference>